<reference evidence="3" key="1">
    <citation type="journal article" date="2019" name="Int. J. Syst. Evol. Microbiol.">
        <title>The Global Catalogue of Microorganisms (GCM) 10K type strain sequencing project: providing services to taxonomists for standard genome sequencing and annotation.</title>
        <authorList>
            <consortium name="The Broad Institute Genomics Platform"/>
            <consortium name="The Broad Institute Genome Sequencing Center for Infectious Disease"/>
            <person name="Wu L."/>
            <person name="Ma J."/>
        </authorList>
    </citation>
    <scope>NUCLEOTIDE SEQUENCE [LARGE SCALE GENOMIC DNA]</scope>
    <source>
        <strain evidence="3">JCM 16545</strain>
    </source>
</reference>
<sequence length="215" mass="25243">MKRYISHLYYMLLLSLLSIPALADNVPQAWQQGTVFLDDDVIKGEVHYDNELDVLFYKDAGITKAFTAQTVRSFNFKDEEMGVTRTFTSLTQKLNDLPGQKEFYEIVIDGEIVLARRSKTSRMARKKYIIPILSNLLATSQAQNNATYNYYIVNNKELTKIKNFRKQVLPLMADREEEMNQFMHDYDFQLHKPTSYILLVNYYNHLMKENFTAHK</sequence>
<name>A0ABW4WYH8_9BACT</name>
<evidence type="ECO:0000313" key="2">
    <source>
        <dbReference type="EMBL" id="MFD2066925.1"/>
    </source>
</evidence>
<proteinExistence type="predicted"/>
<feature type="signal peptide" evidence="1">
    <location>
        <begin position="1"/>
        <end position="23"/>
    </location>
</feature>
<organism evidence="2 3">
    <name type="scientific">Pontibacter silvestris</name>
    <dbReference type="NCBI Taxonomy" id="2305183"/>
    <lineage>
        <taxon>Bacteria</taxon>
        <taxon>Pseudomonadati</taxon>
        <taxon>Bacteroidota</taxon>
        <taxon>Cytophagia</taxon>
        <taxon>Cytophagales</taxon>
        <taxon>Hymenobacteraceae</taxon>
        <taxon>Pontibacter</taxon>
    </lineage>
</organism>
<evidence type="ECO:0000313" key="3">
    <source>
        <dbReference type="Proteomes" id="UP001597369"/>
    </source>
</evidence>
<keyword evidence="3" id="KW-1185">Reference proteome</keyword>
<comment type="caution">
    <text evidence="2">The sequence shown here is derived from an EMBL/GenBank/DDBJ whole genome shotgun (WGS) entry which is preliminary data.</text>
</comment>
<keyword evidence="1" id="KW-0732">Signal</keyword>
<protein>
    <recommendedName>
        <fullName evidence="4">DUF4369 domain-containing protein</fullName>
    </recommendedName>
</protein>
<dbReference type="EMBL" id="JBHUHV010000024">
    <property type="protein sequence ID" value="MFD2066925.1"/>
    <property type="molecule type" value="Genomic_DNA"/>
</dbReference>
<dbReference type="RefSeq" id="WP_229961580.1">
    <property type="nucleotide sequence ID" value="NZ_JAJJWI010000013.1"/>
</dbReference>
<accession>A0ABW4WYH8</accession>
<feature type="chain" id="PRO_5047148252" description="DUF4369 domain-containing protein" evidence="1">
    <location>
        <begin position="24"/>
        <end position="215"/>
    </location>
</feature>
<dbReference type="Proteomes" id="UP001597369">
    <property type="component" value="Unassembled WGS sequence"/>
</dbReference>
<evidence type="ECO:0000256" key="1">
    <source>
        <dbReference type="SAM" id="SignalP"/>
    </source>
</evidence>
<gene>
    <name evidence="2" type="ORF">ACFSKU_08510</name>
</gene>
<evidence type="ECO:0008006" key="4">
    <source>
        <dbReference type="Google" id="ProtNLM"/>
    </source>
</evidence>